<organism evidence="12 13">
    <name type="scientific">Candidatus Magasanikbacteria bacterium RIFCSPLOWO2_12_FULL_43_12</name>
    <dbReference type="NCBI Taxonomy" id="1798692"/>
    <lineage>
        <taxon>Bacteria</taxon>
        <taxon>Candidatus Magasanikiibacteriota</taxon>
    </lineage>
</organism>
<feature type="domain" description="Methionyl/Leucyl tRNA synthetase" evidence="11">
    <location>
        <begin position="7"/>
        <end position="147"/>
    </location>
</feature>
<dbReference type="PANTHER" id="PTHR43326:SF1">
    <property type="entry name" value="METHIONINE--TRNA LIGASE, MITOCHONDRIAL"/>
    <property type="match status" value="1"/>
</dbReference>
<keyword evidence="7 10" id="KW-0648">Protein biosynthesis</keyword>
<keyword evidence="6 10" id="KW-0067">ATP-binding</keyword>
<dbReference type="PANTHER" id="PTHR43326">
    <property type="entry name" value="METHIONYL-TRNA SYNTHETASE"/>
    <property type="match status" value="1"/>
</dbReference>
<evidence type="ECO:0000256" key="9">
    <source>
        <dbReference type="ARBA" id="ARBA00030904"/>
    </source>
</evidence>
<evidence type="ECO:0000256" key="4">
    <source>
        <dbReference type="ARBA" id="ARBA00022598"/>
    </source>
</evidence>
<evidence type="ECO:0000256" key="5">
    <source>
        <dbReference type="ARBA" id="ARBA00022741"/>
    </source>
</evidence>
<dbReference type="EMBL" id="MFQN01000013">
    <property type="protein sequence ID" value="OGH74514.1"/>
    <property type="molecule type" value="Genomic_DNA"/>
</dbReference>
<dbReference type="EC" id="6.1.1.10" evidence="2"/>
<dbReference type="CDD" id="cd00814">
    <property type="entry name" value="MetRS_core"/>
    <property type="match status" value="1"/>
</dbReference>
<evidence type="ECO:0000256" key="6">
    <source>
        <dbReference type="ARBA" id="ARBA00022840"/>
    </source>
</evidence>
<accession>A0A1F6MS81</accession>
<dbReference type="Gene3D" id="2.170.220.10">
    <property type="match status" value="1"/>
</dbReference>
<evidence type="ECO:0000313" key="12">
    <source>
        <dbReference type="EMBL" id="OGH74514.1"/>
    </source>
</evidence>
<comment type="function">
    <text evidence="1">Is required not only for elongation of protein synthesis but also for the initiation of all mRNA translation through initiator tRNA(fMet) aminoacylation.</text>
</comment>
<evidence type="ECO:0000256" key="1">
    <source>
        <dbReference type="ARBA" id="ARBA00003314"/>
    </source>
</evidence>
<evidence type="ECO:0000256" key="2">
    <source>
        <dbReference type="ARBA" id="ARBA00012838"/>
    </source>
</evidence>
<proteinExistence type="inferred from homology"/>
<dbReference type="STRING" id="1798692.A3G00_01730"/>
<protein>
    <recommendedName>
        <fullName evidence="3">Methionine--tRNA ligase</fullName>
        <ecNumber evidence="2">6.1.1.10</ecNumber>
    </recommendedName>
    <alternativeName>
        <fullName evidence="9">Methionyl-tRNA synthetase</fullName>
    </alternativeName>
</protein>
<dbReference type="InterPro" id="IPR009080">
    <property type="entry name" value="tRNAsynth_Ia_anticodon-bd"/>
</dbReference>
<keyword evidence="5 10" id="KW-0547">Nucleotide-binding</keyword>
<feature type="domain" description="Methionyl/Leucyl tRNA synthetase" evidence="11">
    <location>
        <begin position="156"/>
        <end position="373"/>
    </location>
</feature>
<dbReference type="PRINTS" id="PR01041">
    <property type="entry name" value="TRNASYNTHMET"/>
</dbReference>
<dbReference type="Pfam" id="PF09334">
    <property type="entry name" value="tRNA-synt_1g"/>
    <property type="match status" value="2"/>
</dbReference>
<evidence type="ECO:0000313" key="13">
    <source>
        <dbReference type="Proteomes" id="UP000178347"/>
    </source>
</evidence>
<dbReference type="InterPro" id="IPR014729">
    <property type="entry name" value="Rossmann-like_a/b/a_fold"/>
</dbReference>
<gene>
    <name evidence="12" type="ORF">A3G00_01730</name>
</gene>
<dbReference type="AlphaFoldDB" id="A0A1F6MS81"/>
<comment type="caution">
    <text evidence="12">The sequence shown here is derived from an EMBL/GenBank/DDBJ whole genome shotgun (WGS) entry which is preliminary data.</text>
</comment>
<keyword evidence="4 10" id="KW-0436">Ligase</keyword>
<evidence type="ECO:0000256" key="7">
    <source>
        <dbReference type="ARBA" id="ARBA00022917"/>
    </source>
</evidence>
<evidence type="ECO:0000256" key="10">
    <source>
        <dbReference type="RuleBase" id="RU363039"/>
    </source>
</evidence>
<dbReference type="GO" id="GO:0004825">
    <property type="term" value="F:methionine-tRNA ligase activity"/>
    <property type="evidence" value="ECO:0007669"/>
    <property type="project" value="UniProtKB-EC"/>
</dbReference>
<dbReference type="Gene3D" id="3.40.50.620">
    <property type="entry name" value="HUPs"/>
    <property type="match status" value="1"/>
</dbReference>
<dbReference type="GO" id="GO:0005524">
    <property type="term" value="F:ATP binding"/>
    <property type="evidence" value="ECO:0007669"/>
    <property type="project" value="UniProtKB-KW"/>
</dbReference>
<sequence length="515" mass="59140">MMSKTFYLTTTLPYVNADPHIGFALEIIQADALVRYQKMLRKEVVFSTGTDEHGLKIYRKAQENKEDPQAYCDRYAAKFDALKQALNLSYTNFIRTTDEHHMKAAQEFWTRCFKNGDIYKKNYKIKYCVGCELEKTDSELVNGDCPVHPNLDIELIEEENYFFRFSKYEAQLLELYRTQKDFVIPHNRLREITNFVERGLQDFSISRLKAKMPWGVPVPGDKDQVMYVWFDALINYISTIGWPCNCNGSLGSARDDNSCGYCRYWPGIQVAGKDNLRQQSAMWQAMLMSAGLPASKQIFIHGFITFDGQKMSKSLGNVVDPFVLVEKYGTDAVRYFLLGALPPDDDGDFSVERFEKFYTAHLVNGVGNLTSRILTMVEKYRDGKIPKEDKKQNEVVRVDFWKKYDEMFGNYKFDEIVSLINEYVAACDTLISKEKPWEKAKKGEDISALLYNLSESLRQIALALLPIIPETAGNILSQLGVEVEKINSLEQEIEKGRLKFGAKIKKGGILFPRLV</sequence>
<dbReference type="NCBIfam" id="TIGR00398">
    <property type="entry name" value="metG"/>
    <property type="match status" value="1"/>
</dbReference>
<evidence type="ECO:0000259" key="11">
    <source>
        <dbReference type="Pfam" id="PF09334"/>
    </source>
</evidence>
<dbReference type="InterPro" id="IPR015413">
    <property type="entry name" value="Methionyl/Leucyl_tRNA_Synth"/>
</dbReference>
<dbReference type="SUPFAM" id="SSF52374">
    <property type="entry name" value="Nucleotidylyl transferase"/>
    <property type="match status" value="1"/>
</dbReference>
<evidence type="ECO:0000256" key="8">
    <source>
        <dbReference type="ARBA" id="ARBA00023146"/>
    </source>
</evidence>
<dbReference type="InterPro" id="IPR023457">
    <property type="entry name" value="Met-tRNA_synth_2"/>
</dbReference>
<dbReference type="GO" id="GO:0006431">
    <property type="term" value="P:methionyl-tRNA aminoacylation"/>
    <property type="evidence" value="ECO:0007669"/>
    <property type="project" value="InterPro"/>
</dbReference>
<dbReference type="Proteomes" id="UP000178347">
    <property type="component" value="Unassembled WGS sequence"/>
</dbReference>
<evidence type="ECO:0000256" key="3">
    <source>
        <dbReference type="ARBA" id="ARBA00018753"/>
    </source>
</evidence>
<dbReference type="InterPro" id="IPR033911">
    <property type="entry name" value="MetRS_core"/>
</dbReference>
<reference evidence="12 13" key="1">
    <citation type="journal article" date="2016" name="Nat. Commun.">
        <title>Thousands of microbial genomes shed light on interconnected biogeochemical processes in an aquifer system.</title>
        <authorList>
            <person name="Anantharaman K."/>
            <person name="Brown C.T."/>
            <person name="Hug L.A."/>
            <person name="Sharon I."/>
            <person name="Castelle C.J."/>
            <person name="Probst A.J."/>
            <person name="Thomas B.C."/>
            <person name="Singh A."/>
            <person name="Wilkins M.J."/>
            <person name="Karaoz U."/>
            <person name="Brodie E.L."/>
            <person name="Williams K.H."/>
            <person name="Hubbard S.S."/>
            <person name="Banfield J.F."/>
        </authorList>
    </citation>
    <scope>NUCLEOTIDE SEQUENCE [LARGE SCALE GENOMIC DNA]</scope>
</reference>
<comment type="similarity">
    <text evidence="10">Belongs to the class-I aminoacyl-tRNA synthetase family.</text>
</comment>
<dbReference type="InterPro" id="IPR014758">
    <property type="entry name" value="Met-tRNA_synth"/>
</dbReference>
<dbReference type="SUPFAM" id="SSF47323">
    <property type="entry name" value="Anticodon-binding domain of a subclass of class I aminoacyl-tRNA synthetases"/>
    <property type="match status" value="1"/>
</dbReference>
<keyword evidence="8 10" id="KW-0030">Aminoacyl-tRNA synthetase</keyword>
<name>A0A1F6MS81_9BACT</name>
<dbReference type="Gene3D" id="1.10.730.10">
    <property type="entry name" value="Isoleucyl-tRNA Synthetase, Domain 1"/>
    <property type="match status" value="1"/>
</dbReference>